<dbReference type="InterPro" id="IPR002306">
    <property type="entry name" value="Trp-tRNA-ligase"/>
</dbReference>
<evidence type="ECO:0000256" key="8">
    <source>
        <dbReference type="HAMAP-Rule" id="MF_00140"/>
    </source>
</evidence>
<comment type="function">
    <text evidence="8">Catalyzes the attachment of tryptophan to tRNA(Trp).</text>
</comment>
<keyword evidence="6 8" id="KW-0030">Aminoacyl-tRNA synthetase</keyword>
<dbReference type="Gene3D" id="3.40.50.620">
    <property type="entry name" value="HUPs"/>
    <property type="match status" value="1"/>
</dbReference>
<dbReference type="NCBIfam" id="TIGR00233">
    <property type="entry name" value="trpS"/>
    <property type="match status" value="1"/>
</dbReference>
<dbReference type="EC" id="6.1.1.2" evidence="8"/>
<dbReference type="PRINTS" id="PR01039">
    <property type="entry name" value="TRNASYNTHTRP"/>
</dbReference>
<dbReference type="GO" id="GO:0005524">
    <property type="term" value="F:ATP binding"/>
    <property type="evidence" value="ECO:0007669"/>
    <property type="project" value="UniProtKB-UniRule"/>
</dbReference>
<protein>
    <recommendedName>
        <fullName evidence="8">Tryptophan--tRNA ligase</fullName>
        <ecNumber evidence="8">6.1.1.2</ecNumber>
    </recommendedName>
    <alternativeName>
        <fullName evidence="8">Tryptophanyl-tRNA synthetase</fullName>
        <shortName evidence="8">TrpRS</shortName>
    </alternativeName>
</protein>
<sequence length="333" mass="38087">MEEQKKILFSGIQPSGVFTIGNYFGALKNWVELQDEYNCYYCVVDLHAITVPQVPKDLRQNSKNALAMLLACGLDPKKATIYYQSHVSGHAELAWILNCFSYMGELSRMTQFKDKSRKQGENIRVGLYDYPVLMAADILLYQADLVPVGQDQKQHLELTRDIAQRFNNTFSPTFTIPEPYIPKAGARVMSLQEPEKKMSKSDENINAFVSMTDHKDTIIKKFKRAVTDSEAEVRYDEENKRGISNLMEIYSVATNKSYEEIEREFQGKGYGDFKLAVGESVANLLEPIQREYTKLLNEKGYMEEILKESTEVARRVSNKTLSKVKKKVGFVSF</sequence>
<keyword evidence="5 8" id="KW-0648">Protein biosynthesis</keyword>
<dbReference type="RefSeq" id="WP_113919999.1">
    <property type="nucleotide sequence ID" value="NZ_QNRX01000004.1"/>
</dbReference>
<dbReference type="GO" id="GO:0004830">
    <property type="term" value="F:tryptophan-tRNA ligase activity"/>
    <property type="evidence" value="ECO:0007669"/>
    <property type="project" value="UniProtKB-UniRule"/>
</dbReference>
<evidence type="ECO:0000256" key="9">
    <source>
        <dbReference type="RuleBase" id="RU363036"/>
    </source>
</evidence>
<evidence type="ECO:0000256" key="5">
    <source>
        <dbReference type="ARBA" id="ARBA00022917"/>
    </source>
</evidence>
<feature type="binding site" evidence="8">
    <location>
        <begin position="197"/>
        <end position="201"/>
    </location>
    <ligand>
        <name>ATP</name>
        <dbReference type="ChEBI" id="CHEBI:30616"/>
    </ligand>
</feature>
<dbReference type="SUPFAM" id="SSF52374">
    <property type="entry name" value="Nucleotidylyl transferase"/>
    <property type="match status" value="1"/>
</dbReference>
<dbReference type="InterPro" id="IPR050203">
    <property type="entry name" value="Trp-tRNA_synthetase"/>
</dbReference>
<dbReference type="PANTHER" id="PTHR43766">
    <property type="entry name" value="TRYPTOPHAN--TRNA LIGASE, MITOCHONDRIAL"/>
    <property type="match status" value="1"/>
</dbReference>
<feature type="binding site" evidence="8">
    <location>
        <begin position="13"/>
        <end position="15"/>
    </location>
    <ligand>
        <name>ATP</name>
        <dbReference type="ChEBI" id="CHEBI:30616"/>
    </ligand>
</feature>
<keyword evidence="8" id="KW-0963">Cytoplasm</keyword>
<feature type="short sequence motif" description="'HIGH' region" evidence="8">
    <location>
        <begin position="14"/>
        <end position="22"/>
    </location>
</feature>
<organism evidence="10 11">
    <name type="scientific">Alkalibaculum bacchi</name>
    <dbReference type="NCBI Taxonomy" id="645887"/>
    <lineage>
        <taxon>Bacteria</taxon>
        <taxon>Bacillati</taxon>
        <taxon>Bacillota</taxon>
        <taxon>Clostridia</taxon>
        <taxon>Eubacteriales</taxon>
        <taxon>Eubacteriaceae</taxon>
        <taxon>Alkalibaculum</taxon>
    </lineage>
</organism>
<evidence type="ECO:0000256" key="1">
    <source>
        <dbReference type="ARBA" id="ARBA00005594"/>
    </source>
</evidence>
<keyword evidence="2 8" id="KW-0436">Ligase</keyword>
<reference evidence="10 11" key="1">
    <citation type="submission" date="2018-06" db="EMBL/GenBank/DDBJ databases">
        <title>Genomic Encyclopedia of Type Strains, Phase IV (KMG-IV): sequencing the most valuable type-strain genomes for metagenomic binning, comparative biology and taxonomic classification.</title>
        <authorList>
            <person name="Goeker M."/>
        </authorList>
    </citation>
    <scope>NUCLEOTIDE SEQUENCE [LARGE SCALE GENOMIC DNA]</scope>
    <source>
        <strain evidence="10 11">DSM 22112</strain>
    </source>
</reference>
<keyword evidence="4 8" id="KW-0067">ATP-binding</keyword>
<evidence type="ECO:0000313" key="10">
    <source>
        <dbReference type="EMBL" id="RBP67439.1"/>
    </source>
</evidence>
<dbReference type="CDD" id="cd00806">
    <property type="entry name" value="TrpRS_core"/>
    <property type="match status" value="1"/>
</dbReference>
<comment type="catalytic activity">
    <reaction evidence="7 8">
        <text>tRNA(Trp) + L-tryptophan + ATP = L-tryptophyl-tRNA(Trp) + AMP + diphosphate + H(+)</text>
        <dbReference type="Rhea" id="RHEA:24080"/>
        <dbReference type="Rhea" id="RHEA-COMP:9671"/>
        <dbReference type="Rhea" id="RHEA-COMP:9705"/>
        <dbReference type="ChEBI" id="CHEBI:15378"/>
        <dbReference type="ChEBI" id="CHEBI:30616"/>
        <dbReference type="ChEBI" id="CHEBI:33019"/>
        <dbReference type="ChEBI" id="CHEBI:57912"/>
        <dbReference type="ChEBI" id="CHEBI:78442"/>
        <dbReference type="ChEBI" id="CHEBI:78535"/>
        <dbReference type="ChEBI" id="CHEBI:456215"/>
        <dbReference type="EC" id="6.1.1.2"/>
    </reaction>
</comment>
<keyword evidence="11" id="KW-1185">Reference proteome</keyword>
<dbReference type="AlphaFoldDB" id="A0A366IDE1"/>
<feature type="binding site" evidence="8">
    <location>
        <begin position="21"/>
        <end position="22"/>
    </location>
    <ligand>
        <name>ATP</name>
        <dbReference type="ChEBI" id="CHEBI:30616"/>
    </ligand>
</feature>
<dbReference type="PANTHER" id="PTHR43766:SF1">
    <property type="entry name" value="TRYPTOPHAN--TRNA LIGASE, MITOCHONDRIAL"/>
    <property type="match status" value="1"/>
</dbReference>
<dbReference type="InterPro" id="IPR002305">
    <property type="entry name" value="aa-tRNA-synth_Ic"/>
</dbReference>
<evidence type="ECO:0000313" key="11">
    <source>
        <dbReference type="Proteomes" id="UP000253490"/>
    </source>
</evidence>
<feature type="binding site" evidence="8">
    <location>
        <position position="188"/>
    </location>
    <ligand>
        <name>ATP</name>
        <dbReference type="ChEBI" id="CHEBI:30616"/>
    </ligand>
</feature>
<evidence type="ECO:0000256" key="7">
    <source>
        <dbReference type="ARBA" id="ARBA00049929"/>
    </source>
</evidence>
<dbReference type="GO" id="GO:0006436">
    <property type="term" value="P:tryptophanyl-tRNA aminoacylation"/>
    <property type="evidence" value="ECO:0007669"/>
    <property type="project" value="UniProtKB-UniRule"/>
</dbReference>
<dbReference type="FunFam" id="1.10.240.10:FF:000002">
    <property type="entry name" value="Tryptophan--tRNA ligase"/>
    <property type="match status" value="1"/>
</dbReference>
<dbReference type="PROSITE" id="PS00178">
    <property type="entry name" value="AA_TRNA_LIGASE_I"/>
    <property type="match status" value="1"/>
</dbReference>
<dbReference type="OrthoDB" id="9801042at2"/>
<dbReference type="EMBL" id="QNRX01000004">
    <property type="protein sequence ID" value="RBP67439.1"/>
    <property type="molecule type" value="Genomic_DNA"/>
</dbReference>
<dbReference type="InterPro" id="IPR001412">
    <property type="entry name" value="aa-tRNA-synth_I_CS"/>
</dbReference>
<comment type="caution">
    <text evidence="10">The sequence shown here is derived from an EMBL/GenBank/DDBJ whole genome shotgun (WGS) entry which is preliminary data.</text>
</comment>
<accession>A0A366IDE1</accession>
<proteinExistence type="inferred from homology"/>
<evidence type="ECO:0000256" key="2">
    <source>
        <dbReference type="ARBA" id="ARBA00022598"/>
    </source>
</evidence>
<dbReference type="Gene3D" id="1.10.240.10">
    <property type="entry name" value="Tyrosyl-Transfer RNA Synthetase"/>
    <property type="match status" value="1"/>
</dbReference>
<dbReference type="GO" id="GO:0005829">
    <property type="term" value="C:cytosol"/>
    <property type="evidence" value="ECO:0007669"/>
    <property type="project" value="TreeGrafter"/>
</dbReference>
<feature type="binding site" evidence="8">
    <location>
        <begin position="149"/>
        <end position="151"/>
    </location>
    <ligand>
        <name>ATP</name>
        <dbReference type="ChEBI" id="CHEBI:30616"/>
    </ligand>
</feature>
<evidence type="ECO:0000256" key="4">
    <source>
        <dbReference type="ARBA" id="ARBA00022840"/>
    </source>
</evidence>
<comment type="subunit">
    <text evidence="8">Homodimer.</text>
</comment>
<name>A0A366IDE1_9FIRM</name>
<comment type="similarity">
    <text evidence="1 8 9">Belongs to the class-I aminoacyl-tRNA synthetase family.</text>
</comment>
<dbReference type="Pfam" id="PF00579">
    <property type="entry name" value="tRNA-synt_1b"/>
    <property type="match status" value="1"/>
</dbReference>
<gene>
    <name evidence="8" type="primary">trpS</name>
    <name evidence="10" type="ORF">DES36_104141</name>
</gene>
<dbReference type="Proteomes" id="UP000253490">
    <property type="component" value="Unassembled WGS sequence"/>
</dbReference>
<feature type="short sequence motif" description="'KMSKS' region" evidence="8">
    <location>
        <begin position="197"/>
        <end position="201"/>
    </location>
</feature>
<evidence type="ECO:0000256" key="6">
    <source>
        <dbReference type="ARBA" id="ARBA00023146"/>
    </source>
</evidence>
<keyword evidence="3 8" id="KW-0547">Nucleotide-binding</keyword>
<dbReference type="InterPro" id="IPR014729">
    <property type="entry name" value="Rossmann-like_a/b/a_fold"/>
</dbReference>
<dbReference type="InterPro" id="IPR024109">
    <property type="entry name" value="Trp-tRNA-ligase_bac-type"/>
</dbReference>
<dbReference type="HAMAP" id="MF_00140_B">
    <property type="entry name" value="Trp_tRNA_synth_B"/>
    <property type="match status" value="1"/>
</dbReference>
<evidence type="ECO:0000256" key="3">
    <source>
        <dbReference type="ARBA" id="ARBA00022741"/>
    </source>
</evidence>
<comment type="subcellular location">
    <subcellularLocation>
        <location evidence="8">Cytoplasm</location>
    </subcellularLocation>
</comment>
<feature type="binding site" evidence="8">
    <location>
        <position position="137"/>
    </location>
    <ligand>
        <name>L-tryptophan</name>
        <dbReference type="ChEBI" id="CHEBI:57912"/>
    </ligand>
</feature>